<comment type="caution">
    <text evidence="9">The sequence shown here is derived from an EMBL/GenBank/DDBJ whole genome shotgun (WGS) entry which is preliminary data.</text>
</comment>
<evidence type="ECO:0000256" key="1">
    <source>
        <dbReference type="ARBA" id="ARBA00004141"/>
    </source>
</evidence>
<dbReference type="InterPro" id="IPR053937">
    <property type="entry name" value="GOST_TM"/>
</dbReference>
<keyword evidence="5 7" id="KW-0472">Membrane</keyword>
<dbReference type="PANTHER" id="PTHR21229">
    <property type="entry name" value="LUNG SEVEN TRANSMEMBRANE RECEPTOR"/>
    <property type="match status" value="1"/>
</dbReference>
<accession>A0ABQ7XHL3</accession>
<sequence>IRSSPAYKASSFFPLLLSFHFKTAESSAHVYTSQPLPRCRFESITLWRTNDASSYGGQRSILPLQQHCITVVMVLGLREMVFWYLDYANFNSTGMRLGDIFSYYVFRWDLGLLSPLLVLLVGVSYFIASGMLDIAENVSGRAKLFLVLTDAFLDAFLILWIFTSLSKTLEQLQVSLSFQVSNSMKRTSVKLDIYRKFSNALTVLVVASVAWIVYEMPVTQCIVPVCEMVANEEVQCLTGGKQDGDISLEKNTGSDTEEEDKRE</sequence>
<keyword evidence="10" id="KW-1185">Reference proteome</keyword>
<proteinExistence type="predicted"/>
<dbReference type="PANTHER" id="PTHR21229:SF74">
    <property type="entry name" value="BNAA02G27210D PROTEIN"/>
    <property type="match status" value="1"/>
</dbReference>
<feature type="transmembrane region" description="Helical" evidence="7">
    <location>
        <begin position="68"/>
        <end position="85"/>
    </location>
</feature>
<evidence type="ECO:0000256" key="7">
    <source>
        <dbReference type="SAM" id="Phobius"/>
    </source>
</evidence>
<organism evidence="9 10">
    <name type="scientific">Brassica napus</name>
    <name type="common">Rape</name>
    <dbReference type="NCBI Taxonomy" id="3708"/>
    <lineage>
        <taxon>Eukaryota</taxon>
        <taxon>Viridiplantae</taxon>
        <taxon>Streptophyta</taxon>
        <taxon>Embryophyta</taxon>
        <taxon>Tracheophyta</taxon>
        <taxon>Spermatophyta</taxon>
        <taxon>Magnoliopsida</taxon>
        <taxon>eudicotyledons</taxon>
        <taxon>Gunneridae</taxon>
        <taxon>Pentapetalae</taxon>
        <taxon>rosids</taxon>
        <taxon>malvids</taxon>
        <taxon>Brassicales</taxon>
        <taxon>Brassicaceae</taxon>
        <taxon>Brassiceae</taxon>
        <taxon>Brassica</taxon>
    </lineage>
</organism>
<feature type="transmembrane region" description="Helical" evidence="7">
    <location>
        <begin position="144"/>
        <end position="162"/>
    </location>
</feature>
<evidence type="ECO:0000256" key="3">
    <source>
        <dbReference type="ARBA" id="ARBA00022729"/>
    </source>
</evidence>
<evidence type="ECO:0000256" key="5">
    <source>
        <dbReference type="ARBA" id="ARBA00023136"/>
    </source>
</evidence>
<evidence type="ECO:0000313" key="10">
    <source>
        <dbReference type="Proteomes" id="UP000824890"/>
    </source>
</evidence>
<reference evidence="9 10" key="1">
    <citation type="submission" date="2021-05" db="EMBL/GenBank/DDBJ databases">
        <title>Genome Assembly of Synthetic Allotetraploid Brassica napus Reveals Homoeologous Exchanges between Subgenomes.</title>
        <authorList>
            <person name="Davis J.T."/>
        </authorList>
    </citation>
    <scope>NUCLEOTIDE SEQUENCE [LARGE SCALE GENOMIC DNA]</scope>
    <source>
        <strain evidence="10">cv. Da-Ae</strain>
        <tissue evidence="9">Seedling</tissue>
    </source>
</reference>
<comment type="subcellular location">
    <subcellularLocation>
        <location evidence="1">Membrane</location>
        <topology evidence="1">Multi-pass membrane protein</topology>
    </subcellularLocation>
</comment>
<keyword evidence="4 7" id="KW-1133">Transmembrane helix</keyword>
<evidence type="ECO:0000256" key="2">
    <source>
        <dbReference type="ARBA" id="ARBA00022692"/>
    </source>
</evidence>
<evidence type="ECO:0000256" key="6">
    <source>
        <dbReference type="SAM" id="MobiDB-lite"/>
    </source>
</evidence>
<feature type="region of interest" description="Disordered" evidence="6">
    <location>
        <begin position="243"/>
        <end position="263"/>
    </location>
</feature>
<evidence type="ECO:0000259" key="8">
    <source>
        <dbReference type="Pfam" id="PF06814"/>
    </source>
</evidence>
<protein>
    <recommendedName>
        <fullName evidence="8">GOST seven transmembrane domain-containing protein</fullName>
    </recommendedName>
</protein>
<evidence type="ECO:0000256" key="4">
    <source>
        <dbReference type="ARBA" id="ARBA00022989"/>
    </source>
</evidence>
<keyword evidence="2 7" id="KW-0812">Transmembrane</keyword>
<feature type="domain" description="GOST seven transmembrane" evidence="8">
    <location>
        <begin position="119"/>
        <end position="218"/>
    </location>
</feature>
<dbReference type="Proteomes" id="UP000824890">
    <property type="component" value="Unassembled WGS sequence"/>
</dbReference>
<feature type="transmembrane region" description="Helical" evidence="7">
    <location>
        <begin position="105"/>
        <end position="132"/>
    </location>
</feature>
<dbReference type="InterPro" id="IPR009637">
    <property type="entry name" value="GPR107/GPR108-like"/>
</dbReference>
<dbReference type="Pfam" id="PF06814">
    <property type="entry name" value="GOST_TM"/>
    <property type="match status" value="1"/>
</dbReference>
<evidence type="ECO:0000313" key="9">
    <source>
        <dbReference type="EMBL" id="KAH0855376.1"/>
    </source>
</evidence>
<gene>
    <name evidence="9" type="ORF">HID58_008059</name>
</gene>
<feature type="non-terminal residue" evidence="9">
    <location>
        <position position="1"/>
    </location>
</feature>
<feature type="transmembrane region" description="Helical" evidence="7">
    <location>
        <begin position="193"/>
        <end position="214"/>
    </location>
</feature>
<dbReference type="EMBL" id="JAGKQM010000090">
    <property type="protein sequence ID" value="KAH0855376.1"/>
    <property type="molecule type" value="Genomic_DNA"/>
</dbReference>
<keyword evidence="3" id="KW-0732">Signal</keyword>
<name>A0ABQ7XHL3_BRANA</name>